<dbReference type="InterPro" id="IPR007569">
    <property type="entry name" value="DUF559"/>
</dbReference>
<name>A0A944GRG4_9HYPH</name>
<evidence type="ECO:0000259" key="1">
    <source>
        <dbReference type="Pfam" id="PF04480"/>
    </source>
</evidence>
<dbReference type="PANTHER" id="PTHR38590:SF1">
    <property type="entry name" value="BLL0828 PROTEIN"/>
    <property type="match status" value="1"/>
</dbReference>
<organism evidence="2 3">
    <name type="scientific">Roseibium polysiphoniae</name>
    <dbReference type="NCBI Taxonomy" id="2571221"/>
    <lineage>
        <taxon>Bacteria</taxon>
        <taxon>Pseudomonadati</taxon>
        <taxon>Pseudomonadota</taxon>
        <taxon>Alphaproteobacteria</taxon>
        <taxon>Hyphomicrobiales</taxon>
        <taxon>Stappiaceae</taxon>
        <taxon>Roseibium</taxon>
    </lineage>
</organism>
<keyword evidence="2" id="KW-0540">Nuclease</keyword>
<feature type="domain" description="DUF559" evidence="1">
    <location>
        <begin position="10"/>
        <end position="117"/>
    </location>
</feature>
<keyword evidence="2" id="KW-0255">Endonuclease</keyword>
<reference evidence="2" key="1">
    <citation type="submission" date="2018-08" db="EMBL/GenBank/DDBJ databases">
        <authorList>
            <person name="Jin W."/>
            <person name="Wang H."/>
            <person name="Yang Y."/>
            <person name="Li M."/>
            <person name="Liu J."/>
        </authorList>
    </citation>
    <scope>NUCLEOTIDE SEQUENCE</scope>
    <source>
        <strain evidence="2">AESS21</strain>
    </source>
</reference>
<gene>
    <name evidence="2" type="ORF">DYI23_02630</name>
</gene>
<proteinExistence type="predicted"/>
<dbReference type="SUPFAM" id="SSF52980">
    <property type="entry name" value="Restriction endonuclease-like"/>
    <property type="match status" value="1"/>
</dbReference>
<protein>
    <submittedName>
        <fullName evidence="2">Endonuclease domain-containing protein</fullName>
    </submittedName>
</protein>
<comment type="caution">
    <text evidence="2">The sequence shown here is derived from an EMBL/GenBank/DDBJ whole genome shotgun (WGS) entry which is preliminary data.</text>
</comment>
<dbReference type="AlphaFoldDB" id="A0A944GRG4"/>
<evidence type="ECO:0000313" key="2">
    <source>
        <dbReference type="EMBL" id="MBS8259104.1"/>
    </source>
</evidence>
<dbReference type="EMBL" id="QTKU01000001">
    <property type="protein sequence ID" value="MBS8259104.1"/>
    <property type="molecule type" value="Genomic_DNA"/>
</dbReference>
<sequence>MPRHTQPGYMRANAKHLRKQMTPEEKRLWQVIRVHRLGGIGFRRQMPIEGFIVDFAAPSRKVIIELDGSQHGETSISDADVRRDAKLQALGWTVLRFWNAEVHHDLDGVCRRILAVCREEHS</sequence>
<evidence type="ECO:0000313" key="3">
    <source>
        <dbReference type="Proteomes" id="UP000705379"/>
    </source>
</evidence>
<accession>A0A944GRG4</accession>
<dbReference type="Proteomes" id="UP000705379">
    <property type="component" value="Unassembled WGS sequence"/>
</dbReference>
<dbReference type="PANTHER" id="PTHR38590">
    <property type="entry name" value="BLL0828 PROTEIN"/>
    <property type="match status" value="1"/>
</dbReference>
<dbReference type="RefSeq" id="WP_213214779.1">
    <property type="nucleotide sequence ID" value="NZ_QTKU01000001.1"/>
</dbReference>
<dbReference type="CDD" id="cd01038">
    <property type="entry name" value="Endonuclease_DUF559"/>
    <property type="match status" value="1"/>
</dbReference>
<dbReference type="InterPro" id="IPR011335">
    <property type="entry name" value="Restrct_endonuc-II-like"/>
</dbReference>
<dbReference type="Pfam" id="PF04480">
    <property type="entry name" value="DUF559"/>
    <property type="match status" value="1"/>
</dbReference>
<dbReference type="Gene3D" id="3.40.960.10">
    <property type="entry name" value="VSR Endonuclease"/>
    <property type="match status" value="1"/>
</dbReference>
<reference evidence="2" key="2">
    <citation type="journal article" date="2021" name="Microorganisms">
        <title>Bacterial Dimethylsulfoniopropionate Biosynthesis in the East China Sea.</title>
        <authorList>
            <person name="Liu J."/>
            <person name="Zhang Y."/>
            <person name="Liu J."/>
            <person name="Zhong H."/>
            <person name="Williams B.T."/>
            <person name="Zheng Y."/>
            <person name="Curson A.R.J."/>
            <person name="Sun C."/>
            <person name="Sun H."/>
            <person name="Song D."/>
            <person name="Wagner Mackenzie B."/>
            <person name="Bermejo Martinez A."/>
            <person name="Todd J.D."/>
            <person name="Zhang X.H."/>
        </authorList>
    </citation>
    <scope>NUCLEOTIDE SEQUENCE</scope>
    <source>
        <strain evidence="2">AESS21</strain>
    </source>
</reference>
<dbReference type="InterPro" id="IPR047216">
    <property type="entry name" value="Endonuclease_DUF559_bact"/>
</dbReference>
<dbReference type="GO" id="GO:0004519">
    <property type="term" value="F:endonuclease activity"/>
    <property type="evidence" value="ECO:0007669"/>
    <property type="project" value="UniProtKB-KW"/>
</dbReference>
<keyword evidence="2" id="KW-0378">Hydrolase</keyword>